<dbReference type="PANTHER" id="PTHR46769:SF2">
    <property type="entry name" value="FIBROCYSTIN-L ISOFORM 2 PRECURSOR-RELATED"/>
    <property type="match status" value="1"/>
</dbReference>
<evidence type="ECO:0000313" key="3">
    <source>
        <dbReference type="EMBL" id="KAF6029305.1"/>
    </source>
</evidence>
<dbReference type="InterPro" id="IPR014756">
    <property type="entry name" value="Ig_E-set"/>
</dbReference>
<feature type="domain" description="IPT/TIG" evidence="2">
    <location>
        <begin position="158"/>
        <end position="245"/>
    </location>
</feature>
<dbReference type="PANTHER" id="PTHR46769">
    <property type="entry name" value="POLYCYSTIC KIDNEY AND HEPATIC DISEASE 1 (AUTOSOMAL RECESSIVE)-LIKE 1"/>
    <property type="match status" value="1"/>
</dbReference>
<proteinExistence type="predicted"/>
<organism evidence="3 4">
    <name type="scientific">Bugula neritina</name>
    <name type="common">Brown bryozoan</name>
    <name type="synonym">Sertularia neritina</name>
    <dbReference type="NCBI Taxonomy" id="10212"/>
    <lineage>
        <taxon>Eukaryota</taxon>
        <taxon>Metazoa</taxon>
        <taxon>Spiralia</taxon>
        <taxon>Lophotrochozoa</taxon>
        <taxon>Bryozoa</taxon>
        <taxon>Gymnolaemata</taxon>
        <taxon>Cheilostomatida</taxon>
        <taxon>Flustrina</taxon>
        <taxon>Buguloidea</taxon>
        <taxon>Bugulidae</taxon>
        <taxon>Bugula</taxon>
    </lineage>
</organism>
<dbReference type="AlphaFoldDB" id="A0A7J7JTS4"/>
<dbReference type="Gene3D" id="2.60.40.420">
    <property type="entry name" value="Cupredoxins - blue copper proteins"/>
    <property type="match status" value="1"/>
</dbReference>
<comment type="caution">
    <text evidence="3">The sequence shown here is derived from an EMBL/GenBank/DDBJ whole genome shotgun (WGS) entry which is preliminary data.</text>
</comment>
<dbReference type="EMBL" id="VXIV02001831">
    <property type="protein sequence ID" value="KAF6029305.1"/>
    <property type="molecule type" value="Genomic_DNA"/>
</dbReference>
<dbReference type="Pfam" id="PF01833">
    <property type="entry name" value="TIG"/>
    <property type="match status" value="4"/>
</dbReference>
<dbReference type="Gene3D" id="2.60.40.10">
    <property type="entry name" value="Immunoglobulins"/>
    <property type="match status" value="4"/>
</dbReference>
<evidence type="ECO:0000256" key="1">
    <source>
        <dbReference type="ARBA" id="ARBA00022729"/>
    </source>
</evidence>
<dbReference type="InterPro" id="IPR013783">
    <property type="entry name" value="Ig-like_fold"/>
</dbReference>
<name>A0A7J7JTS4_BUGNE</name>
<dbReference type="SMART" id="SM00429">
    <property type="entry name" value="IPT"/>
    <property type="match status" value="3"/>
</dbReference>
<dbReference type="InterPro" id="IPR052387">
    <property type="entry name" value="Fibrocystin"/>
</dbReference>
<feature type="domain" description="IPT/TIG" evidence="2">
    <location>
        <begin position="250"/>
        <end position="331"/>
    </location>
</feature>
<evidence type="ECO:0000313" key="4">
    <source>
        <dbReference type="Proteomes" id="UP000593567"/>
    </source>
</evidence>
<accession>A0A7J7JTS4</accession>
<keyword evidence="4" id="KW-1185">Reference proteome</keyword>
<gene>
    <name evidence="3" type="ORF">EB796_012373</name>
</gene>
<dbReference type="CDD" id="cd00102">
    <property type="entry name" value="IPT"/>
    <property type="match status" value="1"/>
</dbReference>
<dbReference type="InterPro" id="IPR002909">
    <property type="entry name" value="IPT_dom"/>
</dbReference>
<feature type="domain" description="IPT/TIG" evidence="2">
    <location>
        <begin position="78"/>
        <end position="156"/>
    </location>
</feature>
<evidence type="ECO:0000259" key="2">
    <source>
        <dbReference type="SMART" id="SM00429"/>
    </source>
</evidence>
<sequence>MAASGGDRPTLQLDTTNLKGVDAEISVNTLNDGYAIYKPVLGDMMSHAHHVPQVTVAVNGIPSHCDGACSFEWTESSTPNITSVSPESGAGQVTLTITGTGFDSNMEVTVGGSNCSNVIVSGDELTCDLALSDVGVHDIQVHVEGKGYATSMYTYEYAASITSISPTSGHLSGGYLVTISGSGLSSKLKISLMGEDVGCSYESSTADTSLVCKMSPSVAYSGLTDVLLMLPDGSNLTLADAFTFSSQTSSSQVSALSTSIASVAGGTELTITGSGFGSSANDIEFKGGVSLNDDVTSWSDTSIVLTLPSLDVGDYHLMITTADGYADFSANSIGPVSYVLSVNDISPRIVSRFGGTRHVVTGAGFGTTAEDLSVAVGGIDCVLQAETLTDTQFSCVTEITPREYTVTNLGSHEDYGPYYAWDHTLLEIEVGDEVLWKWSSPPGVESSLFTVQQIESMSAQSALENGFGFLNKPSPSGSYRYKFTQEGEFVYWSTISLEQKGNYL</sequence>
<dbReference type="OrthoDB" id="6161430at2759"/>
<dbReference type="InterPro" id="IPR008972">
    <property type="entry name" value="Cupredoxin"/>
</dbReference>
<reference evidence="3" key="1">
    <citation type="submission" date="2020-06" db="EMBL/GenBank/DDBJ databases">
        <title>Draft genome of Bugula neritina, a colonial animal packing powerful symbionts and potential medicines.</title>
        <authorList>
            <person name="Rayko M."/>
        </authorList>
    </citation>
    <scope>NUCLEOTIDE SEQUENCE [LARGE SCALE GENOMIC DNA]</scope>
    <source>
        <strain evidence="3">Kwan_BN1</strain>
    </source>
</reference>
<keyword evidence="1" id="KW-0732">Signal</keyword>
<protein>
    <submittedName>
        <fullName evidence="3">PKHD1L1</fullName>
    </submittedName>
</protein>
<dbReference type="CDD" id="cd00603">
    <property type="entry name" value="IPT_PCSR"/>
    <property type="match status" value="2"/>
</dbReference>
<dbReference type="SUPFAM" id="SSF81296">
    <property type="entry name" value="E set domains"/>
    <property type="match status" value="4"/>
</dbReference>
<dbReference type="Proteomes" id="UP000593567">
    <property type="component" value="Unassembled WGS sequence"/>
</dbReference>